<sequence length="253" mass="29758">MKGFLCEDTIEGIFTGIYDAWASGMETGHENVRLFLIRQYEPELFFEYEEVFPDADKAEKVARAIRKKISGEAFRRVYRTAMSSQPDRADAIYRFLMEGFRYKEDTLRMLQLPAVGRVFELARKVANEAHLFLEFIRFEQLKNGVLFAAIAPKSNVLTLVAPHFEDRFSGENWIIYDETRALAAVHEALKPYVLARLTEEQAGIFLDRNKENDGYTDLWKVFFNTIGIEDRKNYRCQRTMMPLWYRKHMTEFL</sequence>
<dbReference type="Pfam" id="PF13566">
    <property type="entry name" value="DUF4130"/>
    <property type="match status" value="1"/>
</dbReference>
<keyword evidence="3" id="KW-1185">Reference proteome</keyword>
<reference evidence="2 3" key="1">
    <citation type="submission" date="2020-08" db="EMBL/GenBank/DDBJ databases">
        <authorList>
            <person name="Liu C."/>
            <person name="Sun Q."/>
        </authorList>
    </citation>
    <scope>NUCLEOTIDE SEQUENCE [LARGE SCALE GENOMIC DNA]</scope>
    <source>
        <strain evidence="2 3">NSJ-38</strain>
    </source>
</reference>
<evidence type="ECO:0000313" key="2">
    <source>
        <dbReference type="EMBL" id="QNM07088.1"/>
    </source>
</evidence>
<accession>A0A7G9G8F6</accession>
<protein>
    <submittedName>
        <fullName evidence="2">TIGR03915 family putative DNA repair protein</fullName>
    </submittedName>
</protein>
<proteinExistence type="predicted"/>
<dbReference type="EMBL" id="CP060634">
    <property type="protein sequence ID" value="QNM07088.1"/>
    <property type="molecule type" value="Genomic_DNA"/>
</dbReference>
<gene>
    <name evidence="2" type="ORF">H9Q78_14140</name>
</gene>
<dbReference type="Proteomes" id="UP000515823">
    <property type="component" value="Chromosome"/>
</dbReference>
<evidence type="ECO:0000259" key="1">
    <source>
        <dbReference type="Pfam" id="PF13566"/>
    </source>
</evidence>
<dbReference type="AlphaFoldDB" id="A0A7G9G8F6"/>
<name>A0A7G9G8F6_9FIRM</name>
<dbReference type="InterPro" id="IPR025404">
    <property type="entry name" value="DUF4130"/>
</dbReference>
<feature type="domain" description="DUF4130" evidence="1">
    <location>
        <begin position="86"/>
        <end position="251"/>
    </location>
</feature>
<dbReference type="KEGG" id="qdo:H9Q78_14140"/>
<evidence type="ECO:0000313" key="3">
    <source>
        <dbReference type="Proteomes" id="UP000515823"/>
    </source>
</evidence>
<dbReference type="NCBIfam" id="TIGR03915">
    <property type="entry name" value="SAM_7_link_chp"/>
    <property type="match status" value="1"/>
</dbReference>
<dbReference type="InterPro" id="IPR023875">
    <property type="entry name" value="DNA_repair_put"/>
</dbReference>
<organism evidence="2 3">
    <name type="scientific">Qiania dongpingensis</name>
    <dbReference type="NCBI Taxonomy" id="2763669"/>
    <lineage>
        <taxon>Bacteria</taxon>
        <taxon>Bacillati</taxon>
        <taxon>Bacillota</taxon>
        <taxon>Clostridia</taxon>
        <taxon>Lachnospirales</taxon>
        <taxon>Lachnospiraceae</taxon>
        <taxon>Qiania</taxon>
    </lineage>
</organism>